<name>A0A2I0T1A8_LIMLA</name>
<sequence length="102" mass="11926">MFSRSRLRRRLRFLKTPAGRSPPPPPLSASVRNSSWPRSSKASAAMASSPFRASERDRREARPWKRRWGTMCSPKGRWPCSFSSRSRPRGWKGGRWPSRWLR</sequence>
<organism evidence="2 3">
    <name type="scientific">Limosa lapponica baueri</name>
    <dbReference type="NCBI Taxonomy" id="1758121"/>
    <lineage>
        <taxon>Eukaryota</taxon>
        <taxon>Metazoa</taxon>
        <taxon>Chordata</taxon>
        <taxon>Craniata</taxon>
        <taxon>Vertebrata</taxon>
        <taxon>Euteleostomi</taxon>
        <taxon>Archelosauria</taxon>
        <taxon>Archosauria</taxon>
        <taxon>Dinosauria</taxon>
        <taxon>Saurischia</taxon>
        <taxon>Theropoda</taxon>
        <taxon>Coelurosauria</taxon>
        <taxon>Aves</taxon>
        <taxon>Neognathae</taxon>
        <taxon>Neoaves</taxon>
        <taxon>Charadriiformes</taxon>
        <taxon>Scolopacidae</taxon>
        <taxon>Limosa</taxon>
    </lineage>
</organism>
<reference evidence="3" key="2">
    <citation type="submission" date="2017-12" db="EMBL/GenBank/DDBJ databases">
        <title>Genome sequence of the Bar-tailed Godwit (Limosa lapponica baueri).</title>
        <authorList>
            <person name="Lima N.C.B."/>
            <person name="Parody-Merino A.M."/>
            <person name="Battley P.F."/>
            <person name="Fidler A.E."/>
            <person name="Prosdocimi F."/>
        </authorList>
    </citation>
    <scope>NUCLEOTIDE SEQUENCE [LARGE SCALE GENOMIC DNA]</scope>
</reference>
<evidence type="ECO:0000313" key="2">
    <source>
        <dbReference type="EMBL" id="PKU27590.1"/>
    </source>
</evidence>
<feature type="compositionally biased region" description="Low complexity" evidence="1">
    <location>
        <begin position="39"/>
        <end position="49"/>
    </location>
</feature>
<protein>
    <submittedName>
        <fullName evidence="2">Uncharacterized protein</fullName>
    </submittedName>
</protein>
<dbReference type="EMBL" id="KZ525728">
    <property type="protein sequence ID" value="PKU27590.1"/>
    <property type="molecule type" value="Genomic_DNA"/>
</dbReference>
<feature type="compositionally biased region" description="Basic residues" evidence="1">
    <location>
        <begin position="1"/>
        <end position="13"/>
    </location>
</feature>
<evidence type="ECO:0000256" key="1">
    <source>
        <dbReference type="SAM" id="MobiDB-lite"/>
    </source>
</evidence>
<gene>
    <name evidence="2" type="ORF">llap_22105</name>
</gene>
<reference evidence="3" key="1">
    <citation type="submission" date="2017-11" db="EMBL/GenBank/DDBJ databases">
        <authorList>
            <person name="Lima N.C."/>
            <person name="Parody-Merino A.M."/>
            <person name="Battley P.F."/>
            <person name="Fidler A.E."/>
            <person name="Prosdocimi F."/>
        </authorList>
    </citation>
    <scope>NUCLEOTIDE SEQUENCE [LARGE SCALE GENOMIC DNA]</scope>
</reference>
<accession>A0A2I0T1A8</accession>
<dbReference type="AlphaFoldDB" id="A0A2I0T1A8"/>
<keyword evidence="3" id="KW-1185">Reference proteome</keyword>
<feature type="compositionally biased region" description="Basic and acidic residues" evidence="1">
    <location>
        <begin position="53"/>
        <end position="63"/>
    </location>
</feature>
<feature type="region of interest" description="Disordered" evidence="1">
    <location>
        <begin position="1"/>
        <end position="102"/>
    </location>
</feature>
<dbReference type="Proteomes" id="UP000233556">
    <property type="component" value="Unassembled WGS sequence"/>
</dbReference>
<proteinExistence type="predicted"/>
<evidence type="ECO:0000313" key="3">
    <source>
        <dbReference type="Proteomes" id="UP000233556"/>
    </source>
</evidence>